<feature type="compositionally biased region" description="Acidic residues" evidence="1">
    <location>
        <begin position="82"/>
        <end position="110"/>
    </location>
</feature>
<reference evidence="3" key="1">
    <citation type="submission" date="2023-06" db="EMBL/GenBank/DDBJ databases">
        <title>Male Hemibagrus guttatus genome.</title>
        <authorList>
            <person name="Bian C."/>
        </authorList>
    </citation>
    <scope>NUCLEOTIDE SEQUENCE</scope>
    <source>
        <strain evidence="3">Male_cb2023</strain>
        <tissue evidence="3">Muscle</tissue>
    </source>
</reference>
<keyword evidence="4" id="KW-1185">Reference proteome</keyword>
<feature type="compositionally biased region" description="Polar residues" evidence="1">
    <location>
        <begin position="60"/>
        <end position="79"/>
    </location>
</feature>
<proteinExistence type="predicted"/>
<organism evidence="3 4">
    <name type="scientific">Hemibagrus guttatus</name>
    <dbReference type="NCBI Taxonomy" id="175788"/>
    <lineage>
        <taxon>Eukaryota</taxon>
        <taxon>Metazoa</taxon>
        <taxon>Chordata</taxon>
        <taxon>Craniata</taxon>
        <taxon>Vertebrata</taxon>
        <taxon>Euteleostomi</taxon>
        <taxon>Actinopterygii</taxon>
        <taxon>Neopterygii</taxon>
        <taxon>Teleostei</taxon>
        <taxon>Ostariophysi</taxon>
        <taxon>Siluriformes</taxon>
        <taxon>Bagridae</taxon>
        <taxon>Hemibagrus</taxon>
    </lineage>
</organism>
<comment type="caution">
    <text evidence="3">The sequence shown here is derived from an EMBL/GenBank/DDBJ whole genome shotgun (WGS) entry which is preliminary data.</text>
</comment>
<dbReference type="GO" id="GO:0051015">
    <property type="term" value="F:actin filament binding"/>
    <property type="evidence" value="ECO:0007669"/>
    <property type="project" value="TreeGrafter"/>
</dbReference>
<dbReference type="GO" id="GO:0055003">
    <property type="term" value="P:cardiac myofibril assembly"/>
    <property type="evidence" value="ECO:0007669"/>
    <property type="project" value="TreeGrafter"/>
</dbReference>
<dbReference type="Proteomes" id="UP001274896">
    <property type="component" value="Unassembled WGS sequence"/>
</dbReference>
<feature type="region of interest" description="Disordered" evidence="1">
    <location>
        <begin position="243"/>
        <end position="283"/>
    </location>
</feature>
<evidence type="ECO:0000313" key="4">
    <source>
        <dbReference type="Proteomes" id="UP001274896"/>
    </source>
</evidence>
<evidence type="ECO:0000313" key="3">
    <source>
        <dbReference type="EMBL" id="KAK3525827.1"/>
    </source>
</evidence>
<dbReference type="PANTHER" id="PTHR45920:SF3">
    <property type="entry name" value="FH1_FH2 DOMAIN-CONTAINING PROTEIN 3"/>
    <property type="match status" value="1"/>
</dbReference>
<name>A0AAE0QMU4_9TELE</name>
<feature type="signal peptide" evidence="2">
    <location>
        <begin position="1"/>
        <end position="21"/>
    </location>
</feature>
<feature type="region of interest" description="Disordered" evidence="1">
    <location>
        <begin position="320"/>
        <end position="452"/>
    </location>
</feature>
<evidence type="ECO:0000256" key="2">
    <source>
        <dbReference type="SAM" id="SignalP"/>
    </source>
</evidence>
<dbReference type="GO" id="GO:0045214">
    <property type="term" value="P:sarcomere organization"/>
    <property type="evidence" value="ECO:0007669"/>
    <property type="project" value="TreeGrafter"/>
</dbReference>
<accession>A0AAE0QMU4</accession>
<feature type="compositionally biased region" description="Acidic residues" evidence="1">
    <location>
        <begin position="477"/>
        <end position="486"/>
    </location>
</feature>
<feature type="region of interest" description="Disordered" evidence="1">
    <location>
        <begin position="469"/>
        <end position="520"/>
    </location>
</feature>
<dbReference type="EMBL" id="JAUCMX010000013">
    <property type="protein sequence ID" value="KAK3525827.1"/>
    <property type="molecule type" value="Genomic_DNA"/>
</dbReference>
<protein>
    <recommendedName>
        <fullName evidence="5">FH1/FH2 domain-containing protein 3</fullName>
    </recommendedName>
</protein>
<dbReference type="PANTHER" id="PTHR45920">
    <property type="entry name" value="FORMIN HOMOLOGY 2 DOMAIN CONTAINING, ISOFORM I"/>
    <property type="match status" value="1"/>
</dbReference>
<feature type="compositionally biased region" description="Low complexity" evidence="1">
    <location>
        <begin position="432"/>
        <end position="442"/>
    </location>
</feature>
<dbReference type="GO" id="GO:0030866">
    <property type="term" value="P:cortical actin cytoskeleton organization"/>
    <property type="evidence" value="ECO:0007669"/>
    <property type="project" value="TreeGrafter"/>
</dbReference>
<dbReference type="GO" id="GO:0005856">
    <property type="term" value="C:cytoskeleton"/>
    <property type="evidence" value="ECO:0007669"/>
    <property type="project" value="TreeGrafter"/>
</dbReference>
<keyword evidence="2" id="KW-0732">Signal</keyword>
<evidence type="ECO:0008006" key="5">
    <source>
        <dbReference type="Google" id="ProtNLM"/>
    </source>
</evidence>
<evidence type="ECO:0000256" key="1">
    <source>
        <dbReference type="SAM" id="MobiDB-lite"/>
    </source>
</evidence>
<feature type="region of interest" description="Disordered" evidence="1">
    <location>
        <begin position="19"/>
        <end position="126"/>
    </location>
</feature>
<sequence length="721" mass="81100">MASIFLLSEVFFLVTLRHEDGDDDGQTLPTGFYGNLGSTASRTKGQGLERRRSRRHSLGKTDQNSPLSPASSHRTNLNWSEEREEECEEGEETPLTESNSDDDDGDDEEGETKPFSQSLISDRSDCPAAEVEEVKCVEVSEGYIKTPSLLETLLAERRSSVTVPPCSEMTPPLPGSTHPQRLLPYIPQSPFHLFSYDIEEEVELKQRNSERQVRSFSTLCAPSAPTIQQHGRPPLLLSSSYRQHQESLAAERERRRTEREERLQRIEREERNRHSRDYAGNMEEARLAREERFKTAERLAAEEYERDRVRSAPHGLLDFCQSSQSDTSTSVVSQEALDISSTPHLTDNKLESDELLSSSEPEQNEEEEEFSVEQVMEEAAEEQEEPVEEGEGPETEVGEPDNNIQDVEMEDSGILSDKERQNEEVNEKDNCSASSISSSSSTLERETGLSSEQCRDILNTKFFMMDMLYSQSMKPGEEEEEEEAELEKEAGTQENESVASLVVGESSMSEENSSEKKLESGTVRAFAERFGDLIKGLSSPPVELQEEMKPLPLTPLPTPKRESDQMWEQLMAVPHELRIRDIDFTDLGDEDDKDILYSGDFIGSEVLAPPPPPPPPCPFNIAPPPPPPAPGAGPTPPLPPQPEGPFFQKKKKTIRLFWSEVRPDEWRFLGLKRGHLSLWSKLEPVRLDISKLESLFESKSKEMSITKNAGPPFAAKTALTR</sequence>
<feature type="region of interest" description="Disordered" evidence="1">
    <location>
        <begin position="541"/>
        <end position="561"/>
    </location>
</feature>
<feature type="compositionally biased region" description="Low complexity" evidence="1">
    <location>
        <begin position="321"/>
        <end position="334"/>
    </location>
</feature>
<dbReference type="GO" id="GO:0005737">
    <property type="term" value="C:cytoplasm"/>
    <property type="evidence" value="ECO:0007669"/>
    <property type="project" value="TreeGrafter"/>
</dbReference>
<feature type="compositionally biased region" description="Acidic residues" evidence="1">
    <location>
        <begin position="362"/>
        <end position="399"/>
    </location>
</feature>
<dbReference type="AlphaFoldDB" id="A0AAE0QMU4"/>
<feature type="region of interest" description="Disordered" evidence="1">
    <location>
        <begin position="602"/>
        <end position="646"/>
    </location>
</feature>
<feature type="chain" id="PRO_5042081981" description="FH1/FH2 domain-containing protein 3" evidence="2">
    <location>
        <begin position="22"/>
        <end position="721"/>
    </location>
</feature>
<feature type="compositionally biased region" description="Pro residues" evidence="1">
    <location>
        <begin position="608"/>
        <end position="643"/>
    </location>
</feature>
<gene>
    <name evidence="3" type="ORF">QTP70_010316</name>
</gene>
<feature type="compositionally biased region" description="Basic and acidic residues" evidence="1">
    <location>
        <begin position="416"/>
        <end position="430"/>
    </location>
</feature>